<dbReference type="PANTHER" id="PTHR23079">
    <property type="entry name" value="RNA-DEPENDENT RNA POLYMERASE"/>
    <property type="match status" value="1"/>
</dbReference>
<sequence length="1523" mass="170498">MEIQIQNIDLWVTEEDLYRRIATALHTPPVHLRGQPLTNFRLLLPKTSKNRHKGYAFLTIAEFSTASAFRVTYNAGRKALPLTIARDGRQNTLKLVDNGFGREDVIRDILRYAYEDWDQRQRRLRGEPSPSSSSSSSSDDDDNLVDHFAGSALITLAPPITHRANVALALSARHQPVTTLGRRTRPRKRAEAIVSEGAWSIVQFGVVCEDGSFSIEDFDSLASPLPSGFDVKKQVLEFGDKRNGIRILFNNIVSWSIDRAHNALAFELEDPATFIRDGRNSSTFDFTNDKSGSQDLKERMQYRVPYIGCHFRVCFVTTRDLDFCLEARLFLKRAGNPRQNPRPIVRRNLIDPHFYQAAAQYCASIDLHVAYQFEKLFRNGLYSPTVLKILNSNTRQLLKIYGPDFAAKVLESLATTSRQVQVRDRNTKCLLASSKLEQRIHAEEERLKRQNARHVDVLDAQVNSTATAQVFHVTITPTRTLLEGPFMDASNRVLRLFPEFGSHFLVAFCDEDGDRFPVSRHDFTDDIDSESFVRERIGTPLKEGIDIAGRRFEALAWSGSGLGSHHIWFVTAFTDKNGKWWNAERIRQSLGNFRRVENQPARFGARLSQAFSATSSTIRISDDWIKIVEDDASQALMPSNGRARQNYLLTDGVGEILRQLLNDIWRELCSVKNMRREWQLSQQDSARIPSAIQMHLGGAKGVLCLNPQLKGKVMKVRHSMIKFSAPEHCDLEVAATSFSSLPARLNRPLINALEDLGVPAQVFLELQNKAVESAQSARKCFKRASQLMGSFVLSDTAEMHRLFRRLDSIVGVQPDTLPADGILNRLCTIVIAAALGDLKRKARIPVDGCTLIGVVDEFGFLKKGEIFAQVDYNKDGNFKAVEGKVMVGRSPTIHPGDVRVVNAVVPPRGHPLWQLRNVLVFNKCPVGRLLQSILSGGDLDGDIYTIYEDSRLFPKRIESPAQYKNVPPRSLAGPCTFTDLADFFVDYVINDQVGLVSHFHLQISDKSDLHSLDPDCIKLAQLHAKAVDYRKTGQAVHRKDVPMPAFNSPRPDFLVQRPAGPNIYASTRALGQLYRAIPEERTDTPFGAQPGWARGENKQSALSNILKQPGKSDDVLTILSILAQKYPQIMPEGNWLMQMQEHFRPLLASFVYHLCRLAAWIPESRTETDWLSEEEILIGTQVMAIKAKQLKRRQERLTASTAELFPILKAQLQLIAGDESVETSTIRPVARGASKGTGKGKAGQTVIPGKEPVETKHFAGYTVVKEEEKEEPRTKQRPKMVVVDGERVVLRERESDTGSPGSSSIWSDDEFAKDQDLAEYLNRVRERFVDRALAKGAAAAREAAAKEGVAASSSSSRPVNGNPTRQLGNGSYPHTNGTVINNKHSNTPRANANGKGKTKAKHTTTTNNYSNVYPTPSHTQNKAKTRSSAYLNPPSHHPSFDSSDSCDSDRSYPIDYNHTNRNMTAKDFARRKRRKELRFLYAACYLGASEVSTRHFGGNTFAVIALGCLLELLEEHQVGGRLF</sequence>
<dbReference type="Pfam" id="PF05183">
    <property type="entry name" value="RdRP"/>
    <property type="match status" value="1"/>
</dbReference>
<gene>
    <name evidence="3" type="ORF">SPSC_03757</name>
</gene>
<feature type="compositionally biased region" description="Basic and acidic residues" evidence="1">
    <location>
        <begin position="1286"/>
        <end position="1296"/>
    </location>
</feature>
<evidence type="ECO:0000256" key="1">
    <source>
        <dbReference type="SAM" id="MobiDB-lite"/>
    </source>
</evidence>
<feature type="domain" description="RDRP core" evidence="2">
    <location>
        <begin position="475"/>
        <end position="1077"/>
    </location>
</feature>
<accession>A0A127ZEA7</accession>
<feature type="compositionally biased region" description="Polar residues" evidence="1">
    <location>
        <begin position="1409"/>
        <end position="1430"/>
    </location>
</feature>
<dbReference type="InterPro" id="IPR057596">
    <property type="entry name" value="RDRP_core"/>
</dbReference>
<keyword evidence="3" id="KW-0808">Transferase</keyword>
<feature type="compositionally biased region" description="Polar residues" evidence="1">
    <location>
        <begin position="1357"/>
        <end position="1389"/>
    </location>
</feature>
<proteinExistence type="predicted"/>
<dbReference type="GO" id="GO:0003968">
    <property type="term" value="F:RNA-directed RNA polymerase activity"/>
    <property type="evidence" value="ECO:0007669"/>
    <property type="project" value="UniProtKB-KW"/>
</dbReference>
<reference evidence="3" key="1">
    <citation type="submission" date="2014-06" db="EMBL/GenBank/DDBJ databases">
        <authorList>
            <person name="Ju J."/>
            <person name="Zhang J."/>
        </authorList>
    </citation>
    <scope>NUCLEOTIDE SEQUENCE</scope>
    <source>
        <strain evidence="3">SscI8</strain>
    </source>
</reference>
<dbReference type="InterPro" id="IPR007855">
    <property type="entry name" value="RDRP"/>
</dbReference>
<feature type="region of interest" description="Disordered" evidence="1">
    <location>
        <begin position="1348"/>
        <end position="1453"/>
    </location>
</feature>
<organism evidence="3">
    <name type="scientific">Sporisorium scitamineum</name>
    <dbReference type="NCBI Taxonomy" id="49012"/>
    <lineage>
        <taxon>Eukaryota</taxon>
        <taxon>Fungi</taxon>
        <taxon>Dikarya</taxon>
        <taxon>Basidiomycota</taxon>
        <taxon>Ustilaginomycotina</taxon>
        <taxon>Ustilaginomycetes</taxon>
        <taxon>Ustilaginales</taxon>
        <taxon>Ustilaginaceae</taxon>
        <taxon>Sporisorium</taxon>
    </lineage>
</organism>
<feature type="compositionally biased region" description="Polar residues" evidence="1">
    <location>
        <begin position="1297"/>
        <end position="1306"/>
    </location>
</feature>
<keyword evidence="3" id="KW-0548">Nucleotidyltransferase</keyword>
<dbReference type="GO" id="GO:0003723">
    <property type="term" value="F:RNA binding"/>
    <property type="evidence" value="ECO:0007669"/>
    <property type="project" value="UniProtKB-KW"/>
</dbReference>
<name>A0A127ZEA7_9BASI</name>
<feature type="region of interest" description="Disordered" evidence="1">
    <location>
        <begin position="1286"/>
        <end position="1307"/>
    </location>
</feature>
<evidence type="ECO:0000259" key="2">
    <source>
        <dbReference type="Pfam" id="PF05183"/>
    </source>
</evidence>
<feature type="region of interest" description="Disordered" evidence="1">
    <location>
        <begin position="121"/>
        <end position="141"/>
    </location>
</feature>
<dbReference type="GO" id="GO:0030422">
    <property type="term" value="P:siRNA processing"/>
    <property type="evidence" value="ECO:0007669"/>
    <property type="project" value="TreeGrafter"/>
</dbReference>
<feature type="compositionally biased region" description="Low complexity" evidence="1">
    <location>
        <begin position="128"/>
        <end position="137"/>
    </location>
</feature>
<protein>
    <submittedName>
        <fullName evidence="3">Related to RNA-dependent RNA polymerase</fullName>
    </submittedName>
</protein>
<dbReference type="OrthoDB" id="6513042at2759"/>
<dbReference type="PANTHER" id="PTHR23079:SF17">
    <property type="entry name" value="RNA-DEPENDENT RNA POLYMERASE"/>
    <property type="match status" value="1"/>
</dbReference>
<evidence type="ECO:0000313" key="3">
    <source>
        <dbReference type="EMBL" id="CDU24386.1"/>
    </source>
</evidence>
<dbReference type="EMBL" id="LK056670">
    <property type="protein sequence ID" value="CDU24386.1"/>
    <property type="molecule type" value="Genomic_DNA"/>
</dbReference>
<dbReference type="GO" id="GO:0031380">
    <property type="term" value="C:nuclear RNA-directed RNA polymerase complex"/>
    <property type="evidence" value="ECO:0007669"/>
    <property type="project" value="TreeGrafter"/>
</dbReference>
<keyword evidence="3" id="KW-0696">RNA-directed RNA polymerase</keyword>